<dbReference type="InterPro" id="IPR002156">
    <property type="entry name" value="RNaseH_domain"/>
</dbReference>
<dbReference type="SUPFAM" id="SSF53098">
    <property type="entry name" value="Ribonuclease H-like"/>
    <property type="match status" value="1"/>
</dbReference>
<dbReference type="GO" id="GO:0003676">
    <property type="term" value="F:nucleic acid binding"/>
    <property type="evidence" value="ECO:0007669"/>
    <property type="project" value="InterPro"/>
</dbReference>
<accession>A0A4Y2SU62</accession>
<keyword evidence="3" id="KW-1185">Reference proteome</keyword>
<gene>
    <name evidence="2" type="ORF">AVEN_235978_1</name>
</gene>
<dbReference type="GO" id="GO:0004523">
    <property type="term" value="F:RNA-DNA hybrid ribonuclease activity"/>
    <property type="evidence" value="ECO:0007669"/>
    <property type="project" value="InterPro"/>
</dbReference>
<dbReference type="Pfam" id="PF00075">
    <property type="entry name" value="RNase_H"/>
    <property type="match status" value="1"/>
</dbReference>
<evidence type="ECO:0000313" key="3">
    <source>
        <dbReference type="Proteomes" id="UP000499080"/>
    </source>
</evidence>
<name>A0A4Y2SU62_ARAVE</name>
<sequence length="325" mass="37093">MEVAWYKIRKKREDVSLFGIHIQGSAMETSSNYWRHPGNLTPVHWDTNSVVSRISIFTDGSKINGQVGAAFSVSSPFGTEEHQYRLDDHCSVFQAEAVAIQQALTWKKQNFPQDHCHLYSDSMSVLMSLQNHQIIKSIIQETRDLLDSTVSLHWVKAHIGVAGNEAADRAAKAAAGKEAIDIHLGLPERSITQILKSSLLKQWQQNWERDEVDDKASHSKNIFPDVARTRCISNPYDIQIATNHGLCPFYLRRFNLRNCSCRCGENVEDDVMHYVTKCPLLAYLRKYLKGNSTPLQILSTPALREEMRKILRFVYNNESNIFQTD</sequence>
<reference evidence="2 3" key="1">
    <citation type="journal article" date="2019" name="Sci. Rep.">
        <title>Orb-weaving spider Araneus ventricosus genome elucidates the spidroin gene catalogue.</title>
        <authorList>
            <person name="Kono N."/>
            <person name="Nakamura H."/>
            <person name="Ohtoshi R."/>
            <person name="Moran D.A.P."/>
            <person name="Shinohara A."/>
            <person name="Yoshida Y."/>
            <person name="Fujiwara M."/>
            <person name="Mori M."/>
            <person name="Tomita M."/>
            <person name="Arakawa K."/>
        </authorList>
    </citation>
    <scope>NUCLEOTIDE SEQUENCE [LARGE SCALE GENOMIC DNA]</scope>
</reference>
<protein>
    <recommendedName>
        <fullName evidence="1">RNase H type-1 domain-containing protein</fullName>
    </recommendedName>
</protein>
<dbReference type="EMBL" id="BGPR01024129">
    <property type="protein sequence ID" value="GBN91928.1"/>
    <property type="molecule type" value="Genomic_DNA"/>
</dbReference>
<proteinExistence type="predicted"/>
<dbReference type="InterPro" id="IPR036397">
    <property type="entry name" value="RNaseH_sf"/>
</dbReference>
<dbReference type="PROSITE" id="PS50879">
    <property type="entry name" value="RNASE_H_1"/>
    <property type="match status" value="1"/>
</dbReference>
<dbReference type="AlphaFoldDB" id="A0A4Y2SU62"/>
<comment type="caution">
    <text evidence="2">The sequence shown here is derived from an EMBL/GenBank/DDBJ whole genome shotgun (WGS) entry which is preliminary data.</text>
</comment>
<dbReference type="Proteomes" id="UP000499080">
    <property type="component" value="Unassembled WGS sequence"/>
</dbReference>
<dbReference type="InterPro" id="IPR012337">
    <property type="entry name" value="RNaseH-like_sf"/>
</dbReference>
<dbReference type="Gene3D" id="3.30.420.10">
    <property type="entry name" value="Ribonuclease H-like superfamily/Ribonuclease H"/>
    <property type="match status" value="1"/>
</dbReference>
<evidence type="ECO:0000259" key="1">
    <source>
        <dbReference type="PROSITE" id="PS50879"/>
    </source>
</evidence>
<dbReference type="CDD" id="cd09276">
    <property type="entry name" value="Rnase_HI_RT_non_LTR"/>
    <property type="match status" value="1"/>
</dbReference>
<feature type="domain" description="RNase H type-1" evidence="1">
    <location>
        <begin position="50"/>
        <end position="176"/>
    </location>
</feature>
<organism evidence="2 3">
    <name type="scientific">Araneus ventricosus</name>
    <name type="common">Orbweaver spider</name>
    <name type="synonym">Epeira ventricosa</name>
    <dbReference type="NCBI Taxonomy" id="182803"/>
    <lineage>
        <taxon>Eukaryota</taxon>
        <taxon>Metazoa</taxon>
        <taxon>Ecdysozoa</taxon>
        <taxon>Arthropoda</taxon>
        <taxon>Chelicerata</taxon>
        <taxon>Arachnida</taxon>
        <taxon>Araneae</taxon>
        <taxon>Araneomorphae</taxon>
        <taxon>Entelegynae</taxon>
        <taxon>Araneoidea</taxon>
        <taxon>Araneidae</taxon>
        <taxon>Araneus</taxon>
    </lineage>
</organism>
<evidence type="ECO:0000313" key="2">
    <source>
        <dbReference type="EMBL" id="GBN91928.1"/>
    </source>
</evidence>